<evidence type="ECO:0000313" key="2">
    <source>
        <dbReference type="EMBL" id="MCI10504.1"/>
    </source>
</evidence>
<evidence type="ECO:0000313" key="3">
    <source>
        <dbReference type="Proteomes" id="UP000265520"/>
    </source>
</evidence>
<comment type="caution">
    <text evidence="2">The sequence shown here is derived from an EMBL/GenBank/DDBJ whole genome shotgun (WGS) entry which is preliminary data.</text>
</comment>
<evidence type="ECO:0000256" key="1">
    <source>
        <dbReference type="SAM" id="MobiDB-lite"/>
    </source>
</evidence>
<feature type="region of interest" description="Disordered" evidence="1">
    <location>
        <begin position="1"/>
        <end position="44"/>
    </location>
</feature>
<keyword evidence="3" id="KW-1185">Reference proteome</keyword>
<name>A0A392PFC2_9FABA</name>
<dbReference type="EMBL" id="LXQA010076505">
    <property type="protein sequence ID" value="MCI10504.1"/>
    <property type="molecule type" value="Genomic_DNA"/>
</dbReference>
<protein>
    <submittedName>
        <fullName evidence="2">Uncharacterized protein</fullName>
    </submittedName>
</protein>
<organism evidence="2 3">
    <name type="scientific">Trifolium medium</name>
    <dbReference type="NCBI Taxonomy" id="97028"/>
    <lineage>
        <taxon>Eukaryota</taxon>
        <taxon>Viridiplantae</taxon>
        <taxon>Streptophyta</taxon>
        <taxon>Embryophyta</taxon>
        <taxon>Tracheophyta</taxon>
        <taxon>Spermatophyta</taxon>
        <taxon>Magnoliopsida</taxon>
        <taxon>eudicotyledons</taxon>
        <taxon>Gunneridae</taxon>
        <taxon>Pentapetalae</taxon>
        <taxon>rosids</taxon>
        <taxon>fabids</taxon>
        <taxon>Fabales</taxon>
        <taxon>Fabaceae</taxon>
        <taxon>Papilionoideae</taxon>
        <taxon>50 kb inversion clade</taxon>
        <taxon>NPAAA clade</taxon>
        <taxon>Hologalegina</taxon>
        <taxon>IRL clade</taxon>
        <taxon>Trifolieae</taxon>
        <taxon>Trifolium</taxon>
    </lineage>
</organism>
<reference evidence="2 3" key="1">
    <citation type="journal article" date="2018" name="Front. Plant Sci.">
        <title>Red Clover (Trifolium pratense) and Zigzag Clover (T. medium) - A Picture of Genomic Similarities and Differences.</title>
        <authorList>
            <person name="Dluhosova J."/>
            <person name="Istvanek J."/>
            <person name="Nedelnik J."/>
            <person name="Repkova J."/>
        </authorList>
    </citation>
    <scope>NUCLEOTIDE SEQUENCE [LARGE SCALE GENOMIC DNA]</scope>
    <source>
        <strain evidence="3">cv. 10/8</strain>
        <tissue evidence="2">Leaf</tissue>
    </source>
</reference>
<proteinExistence type="predicted"/>
<dbReference type="Proteomes" id="UP000265520">
    <property type="component" value="Unassembled WGS sequence"/>
</dbReference>
<sequence length="102" mass="11468">VYRGRDRGHGRGQVSRDQSTSTEGLVASTYHPYQTGDKMMQMNPQSRMTDPLTLVLFLVHDLTHGKPGQTNNSRYGHLLLLVFCPSSLVQAHGYVIPNTLEW</sequence>
<feature type="non-terminal residue" evidence="2">
    <location>
        <position position="1"/>
    </location>
</feature>
<accession>A0A392PFC2</accession>
<dbReference type="AlphaFoldDB" id="A0A392PFC2"/>